<proteinExistence type="predicted"/>
<dbReference type="eggNOG" id="ENOG5032Z6E">
    <property type="taxonomic scope" value="Bacteria"/>
</dbReference>
<sequence>MLAVNRPTFLDEPPVSDKLTDYDRAHFKLYMRLLHAEADGSNWEEAVAILFGIDPSAEPERALRIHDAHLARARWTSEHFYREMVRQSHH</sequence>
<evidence type="ECO:0008006" key="2">
    <source>
        <dbReference type="Google" id="ProtNLM"/>
    </source>
</evidence>
<dbReference type="EMBL" id="CP000390">
    <property type="protein sequence ID" value="ABG65203.1"/>
    <property type="molecule type" value="Genomic_DNA"/>
</dbReference>
<gene>
    <name evidence="1" type="ordered locus">Meso_3836</name>
</gene>
<name>Q11BM2_CHESB</name>
<dbReference type="HOGENOM" id="CLU_155900_0_0_5"/>
<protein>
    <recommendedName>
        <fullName evidence="2">DUF2285 domain-containing protein</fullName>
    </recommendedName>
</protein>
<evidence type="ECO:0000313" key="1">
    <source>
        <dbReference type="EMBL" id="ABG65203.1"/>
    </source>
</evidence>
<dbReference type="AlphaFoldDB" id="Q11BM2"/>
<reference evidence="1" key="1">
    <citation type="submission" date="2006-06" db="EMBL/GenBank/DDBJ databases">
        <title>Complete sequence of chromosome of Chelativorans sp. BNC1.</title>
        <authorList>
            <consortium name="US DOE Joint Genome Institute"/>
            <person name="Copeland A."/>
            <person name="Lucas S."/>
            <person name="Lapidus A."/>
            <person name="Barry K."/>
            <person name="Detter J.C."/>
            <person name="Glavina del Rio T."/>
            <person name="Hammon N."/>
            <person name="Israni S."/>
            <person name="Dalin E."/>
            <person name="Tice H."/>
            <person name="Pitluck S."/>
            <person name="Chertkov O."/>
            <person name="Brettin T."/>
            <person name="Bruce D."/>
            <person name="Han C."/>
            <person name="Tapia R."/>
            <person name="Gilna P."/>
            <person name="Schmutz J."/>
            <person name="Larimer F."/>
            <person name="Land M."/>
            <person name="Hauser L."/>
            <person name="Kyrpides N."/>
            <person name="Mikhailova N."/>
            <person name="Richardson P."/>
        </authorList>
    </citation>
    <scope>NUCLEOTIDE SEQUENCE</scope>
    <source>
        <strain evidence="1">BNC1</strain>
    </source>
</reference>
<dbReference type="STRING" id="266779.Meso_3836"/>
<dbReference type="KEGG" id="mes:Meso_3836"/>
<organism evidence="1">
    <name type="scientific">Chelativorans sp. (strain BNC1)</name>
    <dbReference type="NCBI Taxonomy" id="266779"/>
    <lineage>
        <taxon>Bacteria</taxon>
        <taxon>Pseudomonadati</taxon>
        <taxon>Pseudomonadota</taxon>
        <taxon>Alphaproteobacteria</taxon>
        <taxon>Hyphomicrobiales</taxon>
        <taxon>Phyllobacteriaceae</taxon>
        <taxon>Chelativorans</taxon>
    </lineage>
</organism>
<accession>Q11BM2</accession>